<organism evidence="1 2">
    <name type="scientific">Dendrobium nobile</name>
    <name type="common">Orchid</name>
    <dbReference type="NCBI Taxonomy" id="94219"/>
    <lineage>
        <taxon>Eukaryota</taxon>
        <taxon>Viridiplantae</taxon>
        <taxon>Streptophyta</taxon>
        <taxon>Embryophyta</taxon>
        <taxon>Tracheophyta</taxon>
        <taxon>Spermatophyta</taxon>
        <taxon>Magnoliopsida</taxon>
        <taxon>Liliopsida</taxon>
        <taxon>Asparagales</taxon>
        <taxon>Orchidaceae</taxon>
        <taxon>Epidendroideae</taxon>
        <taxon>Malaxideae</taxon>
        <taxon>Dendrobiinae</taxon>
        <taxon>Dendrobium</taxon>
    </lineage>
</organism>
<sequence length="61" mass="6777">MSVPIPTHTLGVWVVTWVGVDMGTQCRALHFNPRYDCSFDVHMDCVIGEIEKRGEARNGGS</sequence>
<dbReference type="EMBL" id="JAGYWB010000009">
    <property type="protein sequence ID" value="KAI0512424.1"/>
    <property type="molecule type" value="Genomic_DNA"/>
</dbReference>
<protein>
    <submittedName>
        <fullName evidence="1">Uncharacterized protein</fullName>
    </submittedName>
</protein>
<gene>
    <name evidence="1" type="ORF">KFK09_013063</name>
</gene>
<dbReference type="AlphaFoldDB" id="A0A8T3BJ55"/>
<reference evidence="1" key="1">
    <citation type="journal article" date="2022" name="Front. Genet.">
        <title>Chromosome-Scale Assembly of the Dendrobium nobile Genome Provides Insights Into the Molecular Mechanism of the Biosynthesis of the Medicinal Active Ingredient of Dendrobium.</title>
        <authorList>
            <person name="Xu Q."/>
            <person name="Niu S.-C."/>
            <person name="Li K.-L."/>
            <person name="Zheng P.-J."/>
            <person name="Zhang X.-J."/>
            <person name="Jia Y."/>
            <person name="Liu Y."/>
            <person name="Niu Y.-X."/>
            <person name="Yu L.-H."/>
            <person name="Chen D.-F."/>
            <person name="Zhang G.-Q."/>
        </authorList>
    </citation>
    <scope>NUCLEOTIDE SEQUENCE</scope>
    <source>
        <tissue evidence="1">Leaf</tissue>
    </source>
</reference>
<dbReference type="Proteomes" id="UP000829196">
    <property type="component" value="Unassembled WGS sequence"/>
</dbReference>
<evidence type="ECO:0000313" key="2">
    <source>
        <dbReference type="Proteomes" id="UP000829196"/>
    </source>
</evidence>
<evidence type="ECO:0000313" key="1">
    <source>
        <dbReference type="EMBL" id="KAI0512424.1"/>
    </source>
</evidence>
<proteinExistence type="predicted"/>
<name>A0A8T3BJ55_DENNO</name>
<comment type="caution">
    <text evidence="1">The sequence shown here is derived from an EMBL/GenBank/DDBJ whole genome shotgun (WGS) entry which is preliminary data.</text>
</comment>
<accession>A0A8T3BJ55</accession>
<keyword evidence="2" id="KW-1185">Reference proteome</keyword>